<dbReference type="Gene3D" id="1.10.60.10">
    <property type="entry name" value="Iron dependent repressor, metal binding and dimerisation domain"/>
    <property type="match status" value="1"/>
</dbReference>
<dbReference type="SUPFAM" id="SSF50037">
    <property type="entry name" value="C-terminal domain of transcriptional repressors"/>
    <property type="match status" value="1"/>
</dbReference>
<dbReference type="GO" id="GO:0003677">
    <property type="term" value="F:DNA binding"/>
    <property type="evidence" value="ECO:0007669"/>
    <property type="project" value="UniProtKB-KW"/>
</dbReference>
<evidence type="ECO:0000256" key="2">
    <source>
        <dbReference type="ARBA" id="ARBA00007871"/>
    </source>
</evidence>
<dbReference type="InterPro" id="IPR022687">
    <property type="entry name" value="HTH_DTXR"/>
</dbReference>
<dbReference type="GO" id="GO:0046914">
    <property type="term" value="F:transition metal ion binding"/>
    <property type="evidence" value="ECO:0007669"/>
    <property type="project" value="InterPro"/>
</dbReference>
<sequence>MTKSHRAHLSEAQEDYLKQVLLLSGEGPVTTQALARRMGVRPASVTGMLKKLASLGLVDHAPYRGVTLTEAGRAVALEVLRHHRLIETYLAEALGYDWDEVHEEAERLEHHISEAFEARIAEWLGHPERDPHGDPIPTAGLALPHAEGPRMSESRPGRYRLLRVRAQDEGTLALLARLGLVPGARFELIECGPEGARIELAEGRFLLPPELAAALEVEAAP</sequence>
<keyword evidence="15" id="KW-1185">Reference proteome</keyword>
<dbReference type="eggNOG" id="COG1321">
    <property type="taxonomic scope" value="Bacteria"/>
</dbReference>
<proteinExistence type="inferred from homology"/>
<evidence type="ECO:0000313" key="15">
    <source>
        <dbReference type="Proteomes" id="UP000008722"/>
    </source>
</evidence>
<comment type="subcellular location">
    <subcellularLocation>
        <location evidence="1">Cytoplasm</location>
    </subcellularLocation>
</comment>
<organism evidence="14 15">
    <name type="scientific">Oceanithermus profundus (strain DSM 14977 / NBRC 100410 / VKM B-2274 / 506)</name>
    <dbReference type="NCBI Taxonomy" id="670487"/>
    <lineage>
        <taxon>Bacteria</taxon>
        <taxon>Thermotogati</taxon>
        <taxon>Deinococcota</taxon>
        <taxon>Deinococci</taxon>
        <taxon>Thermales</taxon>
        <taxon>Thermaceae</taxon>
        <taxon>Oceanithermus</taxon>
    </lineage>
</organism>
<dbReference type="PANTHER" id="PTHR33238:SF11">
    <property type="entry name" value="TRANSCRIPTIONAL REGULATOR MNTR"/>
    <property type="match status" value="1"/>
</dbReference>
<dbReference type="InterPro" id="IPR022689">
    <property type="entry name" value="Iron_dep_repressor"/>
</dbReference>
<dbReference type="PANTHER" id="PTHR33238">
    <property type="entry name" value="IRON (METAL) DEPENDENT REPRESSOR, DTXR FAMILY"/>
    <property type="match status" value="1"/>
</dbReference>
<name>E4U694_OCEP5</name>
<dbReference type="RefSeq" id="WP_013456684.1">
    <property type="nucleotide sequence ID" value="NC_014761.1"/>
</dbReference>
<dbReference type="SMART" id="SM00529">
    <property type="entry name" value="HTH_DTXR"/>
    <property type="match status" value="1"/>
</dbReference>
<dbReference type="GO" id="GO:0003700">
    <property type="term" value="F:DNA-binding transcription factor activity"/>
    <property type="evidence" value="ECO:0007669"/>
    <property type="project" value="InterPro"/>
</dbReference>
<keyword evidence="5" id="KW-0678">Repressor</keyword>
<dbReference type="Pfam" id="PF04023">
    <property type="entry name" value="FeoA"/>
    <property type="match status" value="1"/>
</dbReference>
<dbReference type="InterPro" id="IPR050536">
    <property type="entry name" value="DtxR_MntR_Metal-Reg"/>
</dbReference>
<evidence type="ECO:0000256" key="4">
    <source>
        <dbReference type="ARBA" id="ARBA00022490"/>
    </source>
</evidence>
<protein>
    <recommendedName>
        <fullName evidence="11">Manganese transport regulator</fullName>
    </recommendedName>
</protein>
<evidence type="ECO:0000256" key="10">
    <source>
        <dbReference type="ARBA" id="ARBA00023211"/>
    </source>
</evidence>
<dbReference type="EMBL" id="CP002361">
    <property type="protein sequence ID" value="ADR35514.1"/>
    <property type="molecule type" value="Genomic_DNA"/>
</dbReference>
<keyword evidence="9" id="KW-0804">Transcription</keyword>
<feature type="domain" description="HTH dtxR-type" evidence="13">
    <location>
        <begin position="9"/>
        <end position="69"/>
    </location>
</feature>
<keyword evidence="6" id="KW-0805">Transcription regulation</keyword>
<dbReference type="SUPFAM" id="SSF47979">
    <property type="entry name" value="Iron-dependent repressor protein, dimerization domain"/>
    <property type="match status" value="1"/>
</dbReference>
<keyword evidence="7" id="KW-0238">DNA-binding</keyword>
<dbReference type="InterPro" id="IPR036390">
    <property type="entry name" value="WH_DNA-bd_sf"/>
</dbReference>
<evidence type="ECO:0000256" key="8">
    <source>
        <dbReference type="ARBA" id="ARBA00023159"/>
    </source>
</evidence>
<reference evidence="15" key="1">
    <citation type="submission" date="2010-11" db="EMBL/GenBank/DDBJ databases">
        <title>The complete sequence of chromosome of Oceanithermus profundus DSM 14977.</title>
        <authorList>
            <consortium name="US DOE Joint Genome Institute (JGI-PGF)"/>
            <person name="Lucas S."/>
            <person name="Copeland A."/>
            <person name="Lapidus A."/>
            <person name="Bruce D."/>
            <person name="Goodwin L."/>
            <person name="Pitluck S."/>
            <person name="Kyrpides N."/>
            <person name="Mavromatis K."/>
            <person name="Pagani I."/>
            <person name="Ivanova N."/>
            <person name="Zhang X."/>
            <person name="Brettin T."/>
            <person name="Detter J.C."/>
            <person name="Tapia R."/>
            <person name="Han C."/>
            <person name="Land M."/>
            <person name="Hauser L."/>
            <person name="Markowitz V."/>
            <person name="Cheng J.-F."/>
            <person name="Hugenholtz P."/>
            <person name="Woyke T."/>
            <person name="Wu D."/>
            <person name="Tindall B."/>
            <person name="Faehnrich R."/>
            <person name="Brambilla E."/>
            <person name="Klenk H.-P."/>
            <person name="Eisen J.A."/>
        </authorList>
    </citation>
    <scope>NUCLEOTIDE SEQUENCE [LARGE SCALE GENOMIC DNA]</scope>
    <source>
        <strain evidence="15">DSM 14977 / NBRC 100410 / VKM B-2274 / 506</strain>
    </source>
</reference>
<dbReference type="Proteomes" id="UP000008722">
    <property type="component" value="Chromosome"/>
</dbReference>
<accession>E4U694</accession>
<dbReference type="OrthoDB" id="9791355at2"/>
<evidence type="ECO:0000256" key="11">
    <source>
        <dbReference type="ARBA" id="ARBA00032593"/>
    </source>
</evidence>
<dbReference type="InterPro" id="IPR036388">
    <property type="entry name" value="WH-like_DNA-bd_sf"/>
</dbReference>
<dbReference type="STRING" id="670487.Ocepr_0050"/>
<feature type="region of interest" description="Disordered" evidence="12">
    <location>
        <begin position="128"/>
        <end position="154"/>
    </location>
</feature>
<evidence type="ECO:0000256" key="9">
    <source>
        <dbReference type="ARBA" id="ARBA00023163"/>
    </source>
</evidence>
<dbReference type="KEGG" id="opr:Ocepr_0050"/>
<dbReference type="InterPro" id="IPR007167">
    <property type="entry name" value="Fe-transptr_FeoA-like"/>
</dbReference>
<dbReference type="FunFam" id="1.10.60.10:FF:000004">
    <property type="entry name" value="DtxR family transcriptional regulator"/>
    <property type="match status" value="1"/>
</dbReference>
<dbReference type="HOGENOM" id="CLU_069532_0_2_0"/>
<dbReference type="Pfam" id="PF02742">
    <property type="entry name" value="Fe_dep_repr_C"/>
    <property type="match status" value="1"/>
</dbReference>
<dbReference type="Pfam" id="PF01325">
    <property type="entry name" value="Fe_dep_repress"/>
    <property type="match status" value="1"/>
</dbReference>
<dbReference type="GO" id="GO:0046983">
    <property type="term" value="F:protein dimerization activity"/>
    <property type="evidence" value="ECO:0007669"/>
    <property type="project" value="InterPro"/>
</dbReference>
<evidence type="ECO:0000313" key="14">
    <source>
        <dbReference type="EMBL" id="ADR35514.1"/>
    </source>
</evidence>
<dbReference type="SMART" id="SM00899">
    <property type="entry name" value="FeoA"/>
    <property type="match status" value="1"/>
</dbReference>
<evidence type="ECO:0000256" key="1">
    <source>
        <dbReference type="ARBA" id="ARBA00004496"/>
    </source>
</evidence>
<dbReference type="AlphaFoldDB" id="E4U694"/>
<evidence type="ECO:0000256" key="3">
    <source>
        <dbReference type="ARBA" id="ARBA00011738"/>
    </source>
</evidence>
<dbReference type="SUPFAM" id="SSF46785">
    <property type="entry name" value="Winged helix' DNA-binding domain"/>
    <property type="match status" value="1"/>
</dbReference>
<dbReference type="InterPro" id="IPR036421">
    <property type="entry name" value="Fe_dep_repressor_sf"/>
</dbReference>
<evidence type="ECO:0000256" key="12">
    <source>
        <dbReference type="SAM" id="MobiDB-lite"/>
    </source>
</evidence>
<reference evidence="14 15" key="2">
    <citation type="journal article" date="2011" name="Stand. Genomic Sci.">
        <title>Complete genome sequence of Oceanithermus profundus type strain (506).</title>
        <authorList>
            <person name="Pati A."/>
            <person name="Zhang X."/>
            <person name="Lapidus A."/>
            <person name="Nolan M."/>
            <person name="Lucas S."/>
            <person name="Del Rio T.G."/>
            <person name="Tice H."/>
            <person name="Cheng J.F."/>
            <person name="Tapia R."/>
            <person name="Han C."/>
            <person name="Goodwin L."/>
            <person name="Pitluck S."/>
            <person name="Liolios K."/>
            <person name="Pagani I."/>
            <person name="Ivanova N."/>
            <person name="Mavromatis K."/>
            <person name="Chen A."/>
            <person name="Palaniappan K."/>
            <person name="Hauser L."/>
            <person name="Jeffries C.D."/>
            <person name="Brambilla E.M."/>
            <person name="Rohl A."/>
            <person name="Mwirichia R."/>
            <person name="Rohde M."/>
            <person name="Tindall B.J."/>
            <person name="Sikorski J."/>
            <person name="Wirth R."/>
            <person name="Goker M."/>
            <person name="Woyke T."/>
            <person name="Detter J.C."/>
            <person name="Bristow J."/>
            <person name="Eisen J.A."/>
            <person name="Markowitz V."/>
            <person name="Hugenholtz P."/>
            <person name="Kyrpides N.C."/>
            <person name="Klenk H.P."/>
            <person name="Land M."/>
        </authorList>
    </citation>
    <scope>NUCLEOTIDE SEQUENCE [LARGE SCALE GENOMIC DNA]</scope>
    <source>
        <strain evidence="15">DSM 14977 / NBRC 100410 / VKM B-2274 / 506</strain>
    </source>
</reference>
<dbReference type="InterPro" id="IPR001367">
    <property type="entry name" value="Fe_dep_repressor"/>
</dbReference>
<keyword evidence="8" id="KW-0010">Activator</keyword>
<evidence type="ECO:0000256" key="7">
    <source>
        <dbReference type="ARBA" id="ARBA00023125"/>
    </source>
</evidence>
<dbReference type="PROSITE" id="PS50944">
    <property type="entry name" value="HTH_DTXR"/>
    <property type="match status" value="1"/>
</dbReference>
<evidence type="ECO:0000259" key="13">
    <source>
        <dbReference type="PROSITE" id="PS50944"/>
    </source>
</evidence>
<gene>
    <name evidence="14" type="ordered locus">Ocepr_0050</name>
</gene>
<comment type="subunit">
    <text evidence="3">Homodimer.</text>
</comment>
<keyword evidence="4" id="KW-0963">Cytoplasm</keyword>
<comment type="similarity">
    <text evidence="2">Belongs to the DtxR/MntR family.</text>
</comment>
<dbReference type="GO" id="GO:0005737">
    <property type="term" value="C:cytoplasm"/>
    <property type="evidence" value="ECO:0007669"/>
    <property type="project" value="UniProtKB-SubCell"/>
</dbReference>
<evidence type="ECO:0000256" key="6">
    <source>
        <dbReference type="ARBA" id="ARBA00023015"/>
    </source>
</evidence>
<evidence type="ECO:0000256" key="5">
    <source>
        <dbReference type="ARBA" id="ARBA00022491"/>
    </source>
</evidence>
<dbReference type="InterPro" id="IPR008988">
    <property type="entry name" value="Transcriptional_repressor_C"/>
</dbReference>
<dbReference type="Gene3D" id="1.10.10.10">
    <property type="entry name" value="Winged helix-like DNA-binding domain superfamily/Winged helix DNA-binding domain"/>
    <property type="match status" value="1"/>
</dbReference>
<keyword evidence="10" id="KW-0464">Manganese</keyword>